<feature type="transmembrane region" description="Helical" evidence="1">
    <location>
        <begin position="105"/>
        <end position="128"/>
    </location>
</feature>
<dbReference type="Pfam" id="PF02447">
    <property type="entry name" value="GntP_permease"/>
    <property type="match status" value="1"/>
</dbReference>
<feature type="transmembrane region" description="Helical" evidence="1">
    <location>
        <begin position="33"/>
        <end position="55"/>
    </location>
</feature>
<feature type="transmembrane region" description="Helical" evidence="1">
    <location>
        <begin position="140"/>
        <end position="161"/>
    </location>
</feature>
<comment type="caution">
    <text evidence="2">The sequence shown here is derived from an EMBL/GenBank/DDBJ whole genome shotgun (WGS) entry which is preliminary data.</text>
</comment>
<feature type="transmembrane region" description="Helical" evidence="1">
    <location>
        <begin position="232"/>
        <end position="249"/>
    </location>
</feature>
<gene>
    <name evidence="2" type="ORF">V2H41_05590</name>
</gene>
<dbReference type="RefSeq" id="WP_330974153.1">
    <property type="nucleotide sequence ID" value="NZ_JAZGLY010000003.1"/>
</dbReference>
<feature type="transmembrane region" description="Helical" evidence="1">
    <location>
        <begin position="306"/>
        <end position="329"/>
    </location>
</feature>
<feature type="transmembrane region" description="Helical" evidence="1">
    <location>
        <begin position="261"/>
        <end position="285"/>
    </location>
</feature>
<proteinExistence type="predicted"/>
<keyword evidence="3" id="KW-1185">Reference proteome</keyword>
<dbReference type="PANTHER" id="PTHR30354">
    <property type="entry name" value="GNT FAMILY GLUCONATE TRANSPORTER"/>
    <property type="match status" value="1"/>
</dbReference>
<feature type="transmembrane region" description="Helical" evidence="1">
    <location>
        <begin position="384"/>
        <end position="400"/>
    </location>
</feature>
<feature type="transmembrane region" description="Helical" evidence="1">
    <location>
        <begin position="420"/>
        <end position="445"/>
    </location>
</feature>
<protein>
    <submittedName>
        <fullName evidence="2">GntP family permease</fullName>
    </submittedName>
</protein>
<keyword evidence="1" id="KW-1133">Transmembrane helix</keyword>
<feature type="transmembrane region" description="Helical" evidence="1">
    <location>
        <begin position="7"/>
        <end position="27"/>
    </location>
</feature>
<reference evidence="2 3" key="1">
    <citation type="submission" date="2024-01" db="EMBL/GenBank/DDBJ databases">
        <title>Niabella digestum sp. nov., isolated from waste digestion system.</title>
        <authorList>
            <person name="Zhang L."/>
        </authorList>
    </citation>
    <scope>NUCLEOTIDE SEQUENCE [LARGE SCALE GENOMIC DNA]</scope>
    <source>
        <strain evidence="2 3">A18</strain>
    </source>
</reference>
<feature type="transmembrane region" description="Helical" evidence="1">
    <location>
        <begin position="67"/>
        <end position="85"/>
    </location>
</feature>
<evidence type="ECO:0000313" key="2">
    <source>
        <dbReference type="EMBL" id="MEE6186743.1"/>
    </source>
</evidence>
<feature type="transmembrane region" description="Helical" evidence="1">
    <location>
        <begin position="341"/>
        <end position="372"/>
    </location>
</feature>
<evidence type="ECO:0000256" key="1">
    <source>
        <dbReference type="SAM" id="Phobius"/>
    </source>
</evidence>
<dbReference type="Proteomes" id="UP001357452">
    <property type="component" value="Unassembled WGS sequence"/>
</dbReference>
<sequence>MLASSGFLIALALVAGIGLIIFLSTRYRVHPFFSLSLACFLTGILGGMDVAAVLSSMKEGFGKIMSSLGYIIIVGTALGMVLQANGATTAMANAIIKWVGERRSVLAMSLTGFVVGLPIFCDSGYIVLNGLSKSMVRKTGVSVVVMSTVVATALYSVHCLVPPHPGITAATGNMQADLGKTILWGSLVAIPAMLTGYIWALMRGRKLAGCLPVETIELEEESKKYLPPASRAFIPVIVPILLIAVRAILQSLYPDTAAAMAHWLIIGDPALALTIGLGLALCIPIQWQQHELRQIIQKGMEKAGDILIIIGAGGAFGAIISGLSIQSYLANAEGLKVLGLLFPFIVAMILKTAQGSSTVAVITAASIVYPFLHGLQLDSENGRVLAVLAMGAGSMAASHVNDSYFWVITNFSGQQLKPMLHVFTVATLLMGMASMLCIYLLSLLIL</sequence>
<accession>A0ABU7RFF5</accession>
<name>A0ABU7RFF5_9BACT</name>
<organism evidence="2 3">
    <name type="scientific">Niabella digestorum</name>
    <dbReference type="NCBI Taxonomy" id="3117701"/>
    <lineage>
        <taxon>Bacteria</taxon>
        <taxon>Pseudomonadati</taxon>
        <taxon>Bacteroidota</taxon>
        <taxon>Chitinophagia</taxon>
        <taxon>Chitinophagales</taxon>
        <taxon>Chitinophagaceae</taxon>
        <taxon>Niabella</taxon>
    </lineage>
</organism>
<dbReference type="EMBL" id="JAZGLY010000003">
    <property type="protein sequence ID" value="MEE6186743.1"/>
    <property type="molecule type" value="Genomic_DNA"/>
</dbReference>
<keyword evidence="1" id="KW-0812">Transmembrane</keyword>
<evidence type="ECO:0000313" key="3">
    <source>
        <dbReference type="Proteomes" id="UP001357452"/>
    </source>
</evidence>
<keyword evidence="1" id="KW-0472">Membrane</keyword>
<feature type="transmembrane region" description="Helical" evidence="1">
    <location>
        <begin position="181"/>
        <end position="202"/>
    </location>
</feature>
<dbReference type="InterPro" id="IPR003474">
    <property type="entry name" value="Glcn_transporter"/>
</dbReference>
<dbReference type="PANTHER" id="PTHR30354:SF11">
    <property type="entry name" value="PERMEASE"/>
    <property type="match status" value="1"/>
</dbReference>